<gene>
    <name evidence="3" type="ORF">SMC2_00745</name>
    <name evidence="2" type="ORF">SMC3_00340</name>
</gene>
<dbReference type="RefSeq" id="WP_119087567.1">
    <property type="nucleotide sequence ID" value="NZ_QXIW01000002.1"/>
</dbReference>
<evidence type="ECO:0000313" key="4">
    <source>
        <dbReference type="Proteomes" id="UP000265724"/>
    </source>
</evidence>
<dbReference type="InterPro" id="IPR051599">
    <property type="entry name" value="Cell_Envelope_Assoc"/>
</dbReference>
<dbReference type="EMBL" id="QXIW01000002">
    <property type="protein sequence ID" value="RIE15103.1"/>
    <property type="molecule type" value="Genomic_DNA"/>
</dbReference>
<dbReference type="AlphaFoldDB" id="A0A398DL28"/>
<organism evidence="2 5">
    <name type="scientific">Candidatus Cryosericum hinesii</name>
    <dbReference type="NCBI Taxonomy" id="2290915"/>
    <lineage>
        <taxon>Bacteria</taxon>
        <taxon>Pseudomonadati</taxon>
        <taxon>Caldisericota/Cryosericota group</taxon>
        <taxon>Candidatus Cryosericota</taxon>
        <taxon>Candidatus Cryosericia</taxon>
        <taxon>Candidatus Cryosericales</taxon>
        <taxon>Candidatus Cryosericaceae</taxon>
        <taxon>Candidatus Cryosericum</taxon>
    </lineage>
</organism>
<dbReference type="Proteomes" id="UP000266042">
    <property type="component" value="Unassembled WGS sequence"/>
</dbReference>
<evidence type="ECO:0000313" key="2">
    <source>
        <dbReference type="EMBL" id="RIE15103.1"/>
    </source>
</evidence>
<dbReference type="Pfam" id="PF02698">
    <property type="entry name" value="DUF218"/>
    <property type="match status" value="1"/>
</dbReference>
<dbReference type="PANTHER" id="PTHR30336:SF20">
    <property type="entry name" value="DUF218 DOMAIN-CONTAINING PROTEIN"/>
    <property type="match status" value="1"/>
</dbReference>
<accession>A0A398DL28</accession>
<comment type="caution">
    <text evidence="2">The sequence shown here is derived from an EMBL/GenBank/DDBJ whole genome shotgun (WGS) entry which is preliminary data.</text>
</comment>
<evidence type="ECO:0000259" key="1">
    <source>
        <dbReference type="Pfam" id="PF02698"/>
    </source>
</evidence>
<dbReference type="PANTHER" id="PTHR30336">
    <property type="entry name" value="INNER MEMBRANE PROTEIN, PROBABLE PERMEASE"/>
    <property type="match status" value="1"/>
</dbReference>
<dbReference type="Proteomes" id="UP000265724">
    <property type="component" value="Unassembled WGS sequence"/>
</dbReference>
<dbReference type="InterPro" id="IPR014729">
    <property type="entry name" value="Rossmann-like_a/b/a_fold"/>
</dbReference>
<dbReference type="InterPro" id="IPR003848">
    <property type="entry name" value="DUF218"/>
</dbReference>
<evidence type="ECO:0000313" key="3">
    <source>
        <dbReference type="EMBL" id="RIE15502.1"/>
    </source>
</evidence>
<keyword evidence="4" id="KW-1185">Reference proteome</keyword>
<dbReference type="GO" id="GO:0005886">
    <property type="term" value="C:plasma membrane"/>
    <property type="evidence" value="ECO:0007669"/>
    <property type="project" value="TreeGrafter"/>
</dbReference>
<proteinExistence type="predicted"/>
<reference evidence="4 5" key="1">
    <citation type="submission" date="2018-09" db="EMBL/GenBank/DDBJ databases">
        <title>Discovery and Ecogenomic Context for Candidatus Cryosericales, a Global Caldiserica Order Active in Thawing Permafrost.</title>
        <authorList>
            <person name="Martinez M.A."/>
            <person name="Woodcroft B.J."/>
            <person name="Ignacio Espinoza J.C."/>
            <person name="Zayed A."/>
            <person name="Singleton C.M."/>
            <person name="Boyd J."/>
            <person name="Li Y.-F."/>
            <person name="Purvine S."/>
            <person name="Maughan H."/>
            <person name="Hodgkins S.B."/>
            <person name="Anderson D."/>
            <person name="Sederholm M."/>
            <person name="Temperton B."/>
            <person name="Saleska S.R."/>
            <person name="Tyson G.W."/>
            <person name="Rich V.I."/>
        </authorList>
    </citation>
    <scope>NUCLEOTIDE SEQUENCE [LARGE SCALE GENOMIC DNA]</scope>
    <source>
        <strain evidence="3 4">SMC2</strain>
        <strain evidence="2 5">SMC3</strain>
    </source>
</reference>
<dbReference type="EMBL" id="QXIX01000006">
    <property type="protein sequence ID" value="RIE15502.1"/>
    <property type="molecule type" value="Genomic_DNA"/>
</dbReference>
<name>A0A398DL28_9BACT</name>
<feature type="domain" description="DUF218" evidence="1">
    <location>
        <begin position="46"/>
        <end position="189"/>
    </location>
</feature>
<evidence type="ECO:0000313" key="5">
    <source>
        <dbReference type="Proteomes" id="UP000266042"/>
    </source>
</evidence>
<protein>
    <submittedName>
        <fullName evidence="2">YdcF family protein</fullName>
    </submittedName>
</protein>
<sequence>MPAYTVGVKRFFRTLIILICAVGAVLALTYAGIDLYGYKQQSERADVICLFGAAVWGNSPSPELEARILCAVQLYREGRAPLLFLSGGPTGSNLSESDVMGAVAIKQGVPRSALIFDNAGVTTAQTLINLKRYMQGNALTSCLMVSSPFHMARIMVLASLYGLQAFTNPPVETPVWLSVPQRARAIVREELALFKDLLVFAVSPD</sequence>
<dbReference type="CDD" id="cd06259">
    <property type="entry name" value="YdcF-like"/>
    <property type="match status" value="1"/>
</dbReference>
<dbReference type="Gene3D" id="3.40.50.620">
    <property type="entry name" value="HUPs"/>
    <property type="match status" value="1"/>
</dbReference>